<evidence type="ECO:0000256" key="6">
    <source>
        <dbReference type="ARBA" id="ARBA00022741"/>
    </source>
</evidence>
<dbReference type="RefSeq" id="WP_306162458.1">
    <property type="nucleotide sequence ID" value="NZ_CP132315.1"/>
</dbReference>
<evidence type="ECO:0000259" key="10">
    <source>
        <dbReference type="PROSITE" id="PS50893"/>
    </source>
</evidence>
<keyword evidence="9" id="KW-0472">Membrane</keyword>
<dbReference type="Pfam" id="PF00005">
    <property type="entry name" value="ABC_tran"/>
    <property type="match status" value="2"/>
</dbReference>
<evidence type="ECO:0000256" key="2">
    <source>
        <dbReference type="ARBA" id="ARBA00022448"/>
    </source>
</evidence>
<accession>A0ABY9KC64</accession>
<dbReference type="PROSITE" id="PS00211">
    <property type="entry name" value="ABC_TRANSPORTER_1"/>
    <property type="match status" value="1"/>
</dbReference>
<evidence type="ECO:0000256" key="7">
    <source>
        <dbReference type="ARBA" id="ARBA00022840"/>
    </source>
</evidence>
<keyword evidence="6" id="KW-0547">Nucleotide-binding</keyword>
<dbReference type="InterPro" id="IPR017871">
    <property type="entry name" value="ABC_transporter-like_CS"/>
</dbReference>
<comment type="similarity">
    <text evidence="1">Belongs to the ABC transporter superfamily.</text>
</comment>
<protein>
    <submittedName>
        <fullName evidence="11">Sugar ABC transporter ATP-binding protein</fullName>
    </submittedName>
</protein>
<dbReference type="SUPFAM" id="SSF52540">
    <property type="entry name" value="P-loop containing nucleoside triphosphate hydrolases"/>
    <property type="match status" value="2"/>
</dbReference>
<keyword evidence="4" id="KW-0762">Sugar transport</keyword>
<dbReference type="Gene3D" id="3.40.50.300">
    <property type="entry name" value="P-loop containing nucleotide triphosphate hydrolases"/>
    <property type="match status" value="2"/>
</dbReference>
<evidence type="ECO:0000256" key="8">
    <source>
        <dbReference type="ARBA" id="ARBA00022967"/>
    </source>
</evidence>
<sequence length="514" mass="56170">MSATDDGDVILELKDITKAYSGIVALKKADLKLRRGAVNVLVGENGAGKSTMMRIIAGVERPTLGEIWMDGERIHLDSPADAVRHGIGIVFQELNLFGNLSVAENIFATREITRGLRGIDHKAQVEKANEFLNRLEAGISADTLAEDLPIGQQQLVEIARAVSLDTRILIMDEPTSALSAAEVDVLFRVIADLKARGVAIVYISHRLEELMRIGDYITVLKDGQITGHAMVKDIDTRWIVRSMIGSDAKDFAKQVDHEPGEEVFRAEDICLPRAQGGYAVDHVSIGVRKGEILGIYGLMGAGRSELFECIMGRHEHSSGKIFVEGEELKGRDTTRRIREGLSLIPEDRQREGLVQSMSIADNLSMASLGQFLKAGFHIDLKREKDAIAKAIRNLSIKAKNPDLDVTSMSGGNQQKVVIGKALMTGPKVLLMDEPSRGIDVGAKADVFRTMRRLAGEGLAILFSTSDLEEVMALSDRIAVMSNGRLVMLVDRKDATEDMVISASAEGHKTKRMHA</sequence>
<dbReference type="InterPro" id="IPR003439">
    <property type="entry name" value="ABC_transporter-like_ATP-bd"/>
</dbReference>
<dbReference type="Proteomes" id="UP001225788">
    <property type="component" value="Plasmid unnamed1"/>
</dbReference>
<dbReference type="PANTHER" id="PTHR43790:SF3">
    <property type="entry name" value="D-ALLOSE IMPORT ATP-BINDING PROTEIN ALSA-RELATED"/>
    <property type="match status" value="1"/>
</dbReference>
<name>A0ABY9KC64_9HYPH</name>
<evidence type="ECO:0000256" key="9">
    <source>
        <dbReference type="ARBA" id="ARBA00023136"/>
    </source>
</evidence>
<keyword evidence="8" id="KW-1278">Translocase</keyword>
<keyword evidence="5" id="KW-0677">Repeat</keyword>
<geneLocation type="plasmid" evidence="11 12">
    <name>unnamed1</name>
</geneLocation>
<keyword evidence="3" id="KW-1003">Cell membrane</keyword>
<dbReference type="CDD" id="cd03215">
    <property type="entry name" value="ABC_Carb_Monos_II"/>
    <property type="match status" value="1"/>
</dbReference>
<gene>
    <name evidence="11" type="ORF">Q9315_19785</name>
</gene>
<feature type="domain" description="ABC transporter" evidence="10">
    <location>
        <begin position="11"/>
        <end position="247"/>
    </location>
</feature>
<dbReference type="GO" id="GO:0005524">
    <property type="term" value="F:ATP binding"/>
    <property type="evidence" value="ECO:0007669"/>
    <property type="project" value="UniProtKB-KW"/>
</dbReference>
<evidence type="ECO:0000256" key="3">
    <source>
        <dbReference type="ARBA" id="ARBA00022475"/>
    </source>
</evidence>
<proteinExistence type="inferred from homology"/>
<reference evidence="11 12" key="1">
    <citation type="submission" date="2023-08" db="EMBL/GenBank/DDBJ databases">
        <title>Pathogen: clinical or host-associated sample.</title>
        <authorList>
            <person name="Hergert J."/>
            <person name="Casey R."/>
            <person name="Wagner J."/>
            <person name="Young E.L."/>
            <person name="Oakeson K.F."/>
        </authorList>
    </citation>
    <scope>NUCLEOTIDE SEQUENCE [LARGE SCALE GENOMIC DNA]</scope>
    <source>
        <strain evidence="11 12">UPHL-collab-2</strain>
        <plasmid evidence="11 12">unnamed1</plasmid>
    </source>
</reference>
<keyword evidence="11" id="KW-0614">Plasmid</keyword>
<evidence type="ECO:0000313" key="12">
    <source>
        <dbReference type="Proteomes" id="UP001225788"/>
    </source>
</evidence>
<dbReference type="InterPro" id="IPR050107">
    <property type="entry name" value="ABC_carbohydrate_import_ATPase"/>
</dbReference>
<dbReference type="CDD" id="cd03216">
    <property type="entry name" value="ABC_Carb_Monos_I"/>
    <property type="match status" value="1"/>
</dbReference>
<keyword evidence="7 11" id="KW-0067">ATP-binding</keyword>
<organism evidence="11 12">
    <name type="scientific">Shinella oryzae</name>
    <dbReference type="NCBI Taxonomy" id="2871820"/>
    <lineage>
        <taxon>Bacteria</taxon>
        <taxon>Pseudomonadati</taxon>
        <taxon>Pseudomonadota</taxon>
        <taxon>Alphaproteobacteria</taxon>
        <taxon>Hyphomicrobiales</taxon>
        <taxon>Rhizobiaceae</taxon>
        <taxon>Shinella</taxon>
    </lineage>
</organism>
<evidence type="ECO:0000256" key="4">
    <source>
        <dbReference type="ARBA" id="ARBA00022597"/>
    </source>
</evidence>
<keyword evidence="12" id="KW-1185">Reference proteome</keyword>
<keyword evidence="2" id="KW-0813">Transport</keyword>
<evidence type="ECO:0000256" key="1">
    <source>
        <dbReference type="ARBA" id="ARBA00005417"/>
    </source>
</evidence>
<feature type="domain" description="ABC transporter" evidence="10">
    <location>
        <begin position="264"/>
        <end position="507"/>
    </location>
</feature>
<dbReference type="PROSITE" id="PS50893">
    <property type="entry name" value="ABC_TRANSPORTER_2"/>
    <property type="match status" value="2"/>
</dbReference>
<dbReference type="EMBL" id="CP132315">
    <property type="protein sequence ID" value="WLS06095.1"/>
    <property type="molecule type" value="Genomic_DNA"/>
</dbReference>
<dbReference type="InterPro" id="IPR003593">
    <property type="entry name" value="AAA+_ATPase"/>
</dbReference>
<dbReference type="SMART" id="SM00382">
    <property type="entry name" value="AAA"/>
    <property type="match status" value="2"/>
</dbReference>
<dbReference type="PANTHER" id="PTHR43790">
    <property type="entry name" value="CARBOHYDRATE TRANSPORT ATP-BINDING PROTEIN MG119-RELATED"/>
    <property type="match status" value="1"/>
</dbReference>
<evidence type="ECO:0000313" key="11">
    <source>
        <dbReference type="EMBL" id="WLS06095.1"/>
    </source>
</evidence>
<evidence type="ECO:0000256" key="5">
    <source>
        <dbReference type="ARBA" id="ARBA00022737"/>
    </source>
</evidence>
<dbReference type="InterPro" id="IPR027417">
    <property type="entry name" value="P-loop_NTPase"/>
</dbReference>